<dbReference type="PANTHER" id="PTHR30469">
    <property type="entry name" value="MULTIDRUG RESISTANCE PROTEIN MDTA"/>
    <property type="match status" value="1"/>
</dbReference>
<dbReference type="Gene3D" id="2.40.50.100">
    <property type="match status" value="1"/>
</dbReference>
<dbReference type="Gene3D" id="2.40.30.170">
    <property type="match status" value="1"/>
</dbReference>
<dbReference type="Pfam" id="PF25967">
    <property type="entry name" value="RND-MFP_C"/>
    <property type="match status" value="1"/>
</dbReference>
<dbReference type="OrthoDB" id="9806939at2"/>
<protein>
    <submittedName>
        <fullName evidence="6">RND family efflux transporter, MFP subunit</fullName>
    </submittedName>
</protein>
<feature type="domain" description="Multidrug resistance protein MdtA-like C-terminal permuted SH3" evidence="5">
    <location>
        <begin position="301"/>
        <end position="349"/>
    </location>
</feature>
<evidence type="ECO:0000259" key="4">
    <source>
        <dbReference type="Pfam" id="PF25885"/>
    </source>
</evidence>
<dbReference type="Pfam" id="PF25885">
    <property type="entry name" value="HH_EMRA"/>
    <property type="match status" value="1"/>
</dbReference>
<dbReference type="InterPro" id="IPR006143">
    <property type="entry name" value="RND_pump_MFP"/>
</dbReference>
<gene>
    <name evidence="6" type="ORF">SAMN05421720_101326</name>
</gene>
<dbReference type="SUPFAM" id="SSF111369">
    <property type="entry name" value="HlyD-like secretion proteins"/>
    <property type="match status" value="1"/>
</dbReference>
<evidence type="ECO:0000259" key="5">
    <source>
        <dbReference type="Pfam" id="PF25967"/>
    </source>
</evidence>
<dbReference type="NCBIfam" id="TIGR01730">
    <property type="entry name" value="RND_mfp"/>
    <property type="match status" value="1"/>
</dbReference>
<feature type="coiled-coil region" evidence="2">
    <location>
        <begin position="104"/>
        <end position="155"/>
    </location>
</feature>
<evidence type="ECO:0000313" key="7">
    <source>
        <dbReference type="Proteomes" id="UP000199412"/>
    </source>
</evidence>
<dbReference type="STRING" id="69960.SAMN05421720_101326"/>
<keyword evidence="2" id="KW-0175">Coiled coil</keyword>
<dbReference type="AlphaFoldDB" id="A0A1G6X273"/>
<comment type="similarity">
    <text evidence="1">Belongs to the membrane fusion protein (MFP) (TC 8.A.1) family.</text>
</comment>
<dbReference type="Gene3D" id="1.10.287.470">
    <property type="entry name" value="Helix hairpin bin"/>
    <property type="match status" value="1"/>
</dbReference>
<evidence type="ECO:0000256" key="2">
    <source>
        <dbReference type="SAM" id="Coils"/>
    </source>
</evidence>
<feature type="chain" id="PRO_5011523168" evidence="3">
    <location>
        <begin position="31"/>
        <end position="364"/>
    </location>
</feature>
<evidence type="ECO:0000256" key="3">
    <source>
        <dbReference type="SAM" id="SignalP"/>
    </source>
</evidence>
<dbReference type="RefSeq" id="WP_092781090.1">
    <property type="nucleotide sequence ID" value="NZ_FNAP01000001.1"/>
</dbReference>
<keyword evidence="3" id="KW-0732">Signal</keyword>
<dbReference type="PANTHER" id="PTHR30469:SF20">
    <property type="entry name" value="EFFLUX RND TRANSPORTER PERIPLASMIC ADAPTOR SUBUNIT"/>
    <property type="match status" value="1"/>
</dbReference>
<dbReference type="InterPro" id="IPR058627">
    <property type="entry name" value="MdtA-like_C"/>
</dbReference>
<dbReference type="GO" id="GO:0015562">
    <property type="term" value="F:efflux transmembrane transporter activity"/>
    <property type="evidence" value="ECO:0007669"/>
    <property type="project" value="TreeGrafter"/>
</dbReference>
<dbReference type="EMBL" id="FNAP01000001">
    <property type="protein sequence ID" value="SDD71386.1"/>
    <property type="molecule type" value="Genomic_DNA"/>
</dbReference>
<evidence type="ECO:0000256" key="1">
    <source>
        <dbReference type="ARBA" id="ARBA00009477"/>
    </source>
</evidence>
<proteinExistence type="inferred from homology"/>
<name>A0A1G6X273_9PROT</name>
<dbReference type="GO" id="GO:1990281">
    <property type="term" value="C:efflux pump complex"/>
    <property type="evidence" value="ECO:0007669"/>
    <property type="project" value="TreeGrafter"/>
</dbReference>
<reference evidence="6 7" key="1">
    <citation type="submission" date="2016-10" db="EMBL/GenBank/DDBJ databases">
        <authorList>
            <person name="de Groot N.N."/>
        </authorList>
    </citation>
    <scope>NUCLEOTIDE SEQUENCE [LARGE SCALE GENOMIC DNA]</scope>
    <source>
        <strain evidence="6 7">ATCC 700224</strain>
    </source>
</reference>
<dbReference type="Gene3D" id="2.40.420.20">
    <property type="match status" value="1"/>
</dbReference>
<feature type="signal peptide" evidence="3">
    <location>
        <begin position="1"/>
        <end position="30"/>
    </location>
</feature>
<evidence type="ECO:0000313" key="6">
    <source>
        <dbReference type="EMBL" id="SDD71386.1"/>
    </source>
</evidence>
<keyword evidence="7" id="KW-1185">Reference proteome</keyword>
<accession>A0A1G6X273</accession>
<dbReference type="Proteomes" id="UP000199412">
    <property type="component" value="Unassembled WGS sequence"/>
</dbReference>
<sequence length="364" mass="39589">MIHRAGIAALAGLLPLSLVLALLSMQSAQADDSDIARPARIAAAQAADITETHEFPARTEAVQVVDLSFRVPGQLQSLPVREGELVKQGTLIARLDPADYERKVREAEVNLTSARQDFERKQQLVGQNAVSRQAFDDARNALDLAEVALEQARQNLEYTSLTAPFDAIVSRRLLDSFTNVQAGQAVARLQDVSEIRVAADIPEYLIARDSQKDGIEAVAVFPFLADRTFDLTFREISTEANNVAQTYRVSFGMPRPEDVNILPGMTATLRAQGPARNSPEGTVIVPPSALVSVSPDTEGPNDTRFFVWVVTGEDGAVSRRPVSVARMTNSEAFVSVGLTPGDRVVTAGVHHLRDGMRVRPLEQE</sequence>
<dbReference type="InterPro" id="IPR058633">
    <property type="entry name" value="EmrA/FarA_HH"/>
</dbReference>
<organism evidence="6 7">
    <name type="scientific">Rhodospira trueperi</name>
    <dbReference type="NCBI Taxonomy" id="69960"/>
    <lineage>
        <taxon>Bacteria</taxon>
        <taxon>Pseudomonadati</taxon>
        <taxon>Pseudomonadota</taxon>
        <taxon>Alphaproteobacteria</taxon>
        <taxon>Rhodospirillales</taxon>
        <taxon>Rhodospirillaceae</taxon>
        <taxon>Rhodospira</taxon>
    </lineage>
</organism>
<feature type="domain" description="Multidrug export protein EmrA/FarA alpha-helical hairpin" evidence="4">
    <location>
        <begin position="96"/>
        <end position="160"/>
    </location>
</feature>